<keyword evidence="10" id="KW-0325">Glycoprotein</keyword>
<evidence type="ECO:0000256" key="4">
    <source>
        <dbReference type="ARBA" id="ARBA00022729"/>
    </source>
</evidence>
<keyword evidence="8" id="KW-0472">Membrane</keyword>
<evidence type="ECO:0000313" key="13">
    <source>
        <dbReference type="EMBL" id="CAL1589106.1"/>
    </source>
</evidence>
<keyword evidence="4" id="KW-0732">Signal</keyword>
<keyword evidence="11" id="KW-0393">Immunoglobulin domain</keyword>
<dbReference type="InterPro" id="IPR042472">
    <property type="entry name" value="MXRA8"/>
</dbReference>
<dbReference type="AlphaFoldDB" id="A0AAV2KLJ9"/>
<evidence type="ECO:0000256" key="12">
    <source>
        <dbReference type="SAM" id="MobiDB-lite"/>
    </source>
</evidence>
<dbReference type="Proteomes" id="UP001497482">
    <property type="component" value="Chromosome 18"/>
</dbReference>
<proteinExistence type="predicted"/>
<gene>
    <name evidence="13" type="ORF">KC01_LOCUS18776</name>
</gene>
<keyword evidence="6" id="KW-0130">Cell adhesion</keyword>
<dbReference type="GO" id="GO:0030154">
    <property type="term" value="P:cell differentiation"/>
    <property type="evidence" value="ECO:0007669"/>
    <property type="project" value="TreeGrafter"/>
</dbReference>
<keyword evidence="3" id="KW-0812">Transmembrane</keyword>
<dbReference type="PANTHER" id="PTHR44793:SF1">
    <property type="entry name" value="MATRIX REMODELING-ASSOCIATED PROTEIN 8"/>
    <property type="match status" value="1"/>
</dbReference>
<evidence type="ECO:0000256" key="8">
    <source>
        <dbReference type="ARBA" id="ARBA00023136"/>
    </source>
</evidence>
<organism evidence="13 14">
    <name type="scientific">Knipowitschia caucasica</name>
    <name type="common">Caucasian dwarf goby</name>
    <name type="synonym">Pomatoschistus caucasicus</name>
    <dbReference type="NCBI Taxonomy" id="637954"/>
    <lineage>
        <taxon>Eukaryota</taxon>
        <taxon>Metazoa</taxon>
        <taxon>Chordata</taxon>
        <taxon>Craniata</taxon>
        <taxon>Vertebrata</taxon>
        <taxon>Euteleostomi</taxon>
        <taxon>Actinopterygii</taxon>
        <taxon>Neopterygii</taxon>
        <taxon>Teleostei</taxon>
        <taxon>Neoteleostei</taxon>
        <taxon>Acanthomorphata</taxon>
        <taxon>Gobiaria</taxon>
        <taxon>Gobiiformes</taxon>
        <taxon>Gobioidei</taxon>
        <taxon>Gobiidae</taxon>
        <taxon>Gobiinae</taxon>
        <taxon>Knipowitschia</taxon>
    </lineage>
</organism>
<evidence type="ECO:0000313" key="14">
    <source>
        <dbReference type="Proteomes" id="UP001497482"/>
    </source>
</evidence>
<evidence type="ECO:0000256" key="10">
    <source>
        <dbReference type="ARBA" id="ARBA00023180"/>
    </source>
</evidence>
<accession>A0AAV2KLJ9</accession>
<evidence type="ECO:0000256" key="2">
    <source>
        <dbReference type="ARBA" id="ARBA00022475"/>
    </source>
</evidence>
<evidence type="ECO:0000256" key="3">
    <source>
        <dbReference type="ARBA" id="ARBA00022692"/>
    </source>
</evidence>
<comment type="subcellular location">
    <subcellularLocation>
        <location evidence="1">Cell membrane</location>
        <topology evidence="1">Single-pass type I membrane protein</topology>
    </subcellularLocation>
</comment>
<evidence type="ECO:0000256" key="1">
    <source>
        <dbReference type="ARBA" id="ARBA00004251"/>
    </source>
</evidence>
<keyword evidence="7" id="KW-1133">Transmembrane helix</keyword>
<evidence type="ECO:0000256" key="9">
    <source>
        <dbReference type="ARBA" id="ARBA00023157"/>
    </source>
</evidence>
<evidence type="ECO:0000256" key="7">
    <source>
        <dbReference type="ARBA" id="ARBA00022989"/>
    </source>
</evidence>
<keyword evidence="14" id="KW-1185">Reference proteome</keyword>
<dbReference type="GO" id="GO:0009986">
    <property type="term" value="C:cell surface"/>
    <property type="evidence" value="ECO:0007669"/>
    <property type="project" value="TreeGrafter"/>
</dbReference>
<reference evidence="13 14" key="1">
    <citation type="submission" date="2024-04" db="EMBL/GenBank/DDBJ databases">
        <authorList>
            <person name="Waldvogel A.-M."/>
            <person name="Schoenle A."/>
        </authorList>
    </citation>
    <scope>NUCLEOTIDE SEQUENCE [LARGE SCALE GENOMIC DNA]</scope>
</reference>
<feature type="compositionally biased region" description="Polar residues" evidence="12">
    <location>
        <begin position="133"/>
        <end position="147"/>
    </location>
</feature>
<dbReference type="GO" id="GO:0007155">
    <property type="term" value="P:cell adhesion"/>
    <property type="evidence" value="ECO:0007669"/>
    <property type="project" value="UniProtKB-KW"/>
</dbReference>
<dbReference type="EMBL" id="OZ035840">
    <property type="protein sequence ID" value="CAL1589106.1"/>
    <property type="molecule type" value="Genomic_DNA"/>
</dbReference>
<dbReference type="PANTHER" id="PTHR44793">
    <property type="entry name" value="MATRIX REMODELING-ASSOCIATED PROTEIN 8"/>
    <property type="match status" value="1"/>
</dbReference>
<feature type="region of interest" description="Disordered" evidence="12">
    <location>
        <begin position="133"/>
        <end position="185"/>
    </location>
</feature>
<evidence type="ECO:0000256" key="11">
    <source>
        <dbReference type="ARBA" id="ARBA00023319"/>
    </source>
</evidence>
<keyword evidence="5" id="KW-0677">Repeat</keyword>
<name>A0AAV2KLJ9_KNICA</name>
<dbReference type="GO" id="GO:0005886">
    <property type="term" value="C:plasma membrane"/>
    <property type="evidence" value="ECO:0007669"/>
    <property type="project" value="UniProtKB-SubCell"/>
</dbReference>
<keyword evidence="2" id="KW-1003">Cell membrane</keyword>
<protein>
    <submittedName>
        <fullName evidence="13">Uncharacterized protein</fullName>
    </submittedName>
</protein>
<keyword evidence="9" id="KW-1015">Disulfide bond</keyword>
<evidence type="ECO:0000256" key="5">
    <source>
        <dbReference type="ARBA" id="ARBA00022737"/>
    </source>
</evidence>
<feature type="compositionally biased region" description="Polar residues" evidence="12">
    <location>
        <begin position="159"/>
        <end position="169"/>
    </location>
</feature>
<sequence length="270" mass="29696">MCLQPQRFVVLRLCLKLFTSQLDMTLFHMLGPGQAAPGHRCGGLEARNITLPVALGRAYLQIAPGWCRGTQDRLKERSACVHWDVSATSPEYSVERVLGHVPWSQAAEVYNSFNKGAFRVSLSEVALRGELSPSSSTAASVNASGVNRSPCGLGRGAQEEQQQVDQGTTRHPGVVSPDGTRPGVVWGRGGRGYGPLFRRDKYEHRLDAFHSGGLSLSLRSLSRRQSDLFSCFLHTLLRDQERRIFRLTVGDPRLQQALDHTAPTSRATTC</sequence>
<evidence type="ECO:0000256" key="6">
    <source>
        <dbReference type="ARBA" id="ARBA00022889"/>
    </source>
</evidence>